<evidence type="ECO:0000256" key="1">
    <source>
        <dbReference type="ARBA" id="ARBA00022527"/>
    </source>
</evidence>
<protein>
    <submittedName>
        <fullName evidence="11">cAMP-dependent protein kinase catalytic subunit 1-like</fullName>
    </submittedName>
</protein>
<dbReference type="PANTHER" id="PTHR24353:SF152">
    <property type="entry name" value="UT01108P-RELATED"/>
    <property type="match status" value="1"/>
</dbReference>
<accession>A0A6P8ZGR7</accession>
<dbReference type="GO" id="GO:0005634">
    <property type="term" value="C:nucleus"/>
    <property type="evidence" value="ECO:0007669"/>
    <property type="project" value="TreeGrafter"/>
</dbReference>
<reference evidence="11" key="1">
    <citation type="submission" date="2025-08" db="UniProtKB">
        <authorList>
            <consortium name="RefSeq"/>
        </authorList>
    </citation>
    <scope>IDENTIFICATION</scope>
    <source>
        <tissue evidence="11">Total insect</tissue>
    </source>
</reference>
<dbReference type="InterPro" id="IPR000961">
    <property type="entry name" value="AGC-kinase_C"/>
</dbReference>
<dbReference type="Proteomes" id="UP000515158">
    <property type="component" value="Unplaced"/>
</dbReference>
<evidence type="ECO:0000256" key="6">
    <source>
        <dbReference type="PROSITE-ProRule" id="PRU10141"/>
    </source>
</evidence>
<dbReference type="GO" id="GO:0004691">
    <property type="term" value="F:cAMP-dependent protein kinase activity"/>
    <property type="evidence" value="ECO:0007669"/>
    <property type="project" value="TreeGrafter"/>
</dbReference>
<evidence type="ECO:0000256" key="4">
    <source>
        <dbReference type="ARBA" id="ARBA00022777"/>
    </source>
</evidence>
<dbReference type="GeneID" id="117639225"/>
<dbReference type="InterPro" id="IPR011009">
    <property type="entry name" value="Kinase-like_dom_sf"/>
</dbReference>
<keyword evidence="3 6" id="KW-0547">Nucleotide-binding</keyword>
<gene>
    <name evidence="11" type="primary">LOC117639225</name>
</gene>
<dbReference type="Gene3D" id="3.30.200.20">
    <property type="entry name" value="Phosphorylase Kinase, domain 1"/>
    <property type="match status" value="1"/>
</dbReference>
<dbReference type="Pfam" id="PF00069">
    <property type="entry name" value="Pkinase"/>
    <property type="match status" value="1"/>
</dbReference>
<evidence type="ECO:0000313" key="11">
    <source>
        <dbReference type="RefSeq" id="XP_034230574.1"/>
    </source>
</evidence>
<evidence type="ECO:0000313" key="10">
    <source>
        <dbReference type="Proteomes" id="UP000515158"/>
    </source>
</evidence>
<dbReference type="GO" id="GO:0007476">
    <property type="term" value="P:imaginal disc-derived wing morphogenesis"/>
    <property type="evidence" value="ECO:0007669"/>
    <property type="project" value="UniProtKB-ARBA"/>
</dbReference>
<sequence>MQDFPAVVARPCLAMPGHATMTDRNRLREIESSASYRSPPILFRDLDAYFEFLATCKREFDASWRRKCPVGRLEDWDRVRTLGSGSFGRVILVQNRDTKQFCVMKVMEKAKVIKMRQKNHVHDERRALNYVNFPFIVSLVTSFKNFNYVFLVMPFVPGGEMFSYLRRVGKFGEDQARFYAAQVVLSFEYLHNVDLIYRDLKPENILLDDRGYVKLADLGFCKVVKGRTWTLCGTPEYLAPELILSKGYGKSADWWSFGVLLYEMAAGFAPFHGSETMRTYEKIVAGRFRTIPHFSPELKDLVERLLQADLSRRLGILRDGVNDVKRHAWFRSTNWLALLNKQVRAPYVPRCQSPGDSSNYDVYVERELTTASQDRFPNDFIDF</sequence>
<evidence type="ECO:0000256" key="3">
    <source>
        <dbReference type="ARBA" id="ARBA00022741"/>
    </source>
</evidence>
<dbReference type="PROSITE" id="PS00108">
    <property type="entry name" value="PROTEIN_KINASE_ST"/>
    <property type="match status" value="1"/>
</dbReference>
<evidence type="ECO:0000259" key="8">
    <source>
        <dbReference type="PROSITE" id="PS50011"/>
    </source>
</evidence>
<dbReference type="FunFam" id="1.10.510.10:FF:000005">
    <property type="entry name" value="cAMP-dependent protein kinase catalytic subunit alpha"/>
    <property type="match status" value="1"/>
</dbReference>
<dbReference type="AlphaFoldDB" id="A0A6P8ZGR7"/>
<feature type="domain" description="Protein kinase" evidence="8">
    <location>
        <begin position="76"/>
        <end position="330"/>
    </location>
</feature>
<dbReference type="GO" id="GO:0005829">
    <property type="term" value="C:cytosol"/>
    <property type="evidence" value="ECO:0007669"/>
    <property type="project" value="TreeGrafter"/>
</dbReference>
<evidence type="ECO:0000256" key="7">
    <source>
        <dbReference type="RuleBase" id="RU000304"/>
    </source>
</evidence>
<dbReference type="PROSITE" id="PS00107">
    <property type="entry name" value="PROTEIN_KINASE_ATP"/>
    <property type="match status" value="1"/>
</dbReference>
<dbReference type="SMART" id="SM00220">
    <property type="entry name" value="S_TKc"/>
    <property type="match status" value="1"/>
</dbReference>
<dbReference type="OrthoDB" id="63267at2759"/>
<keyword evidence="5 6" id="KW-0067">ATP-binding</keyword>
<dbReference type="KEGG" id="tpal:117639225"/>
<keyword evidence="10" id="KW-1185">Reference proteome</keyword>
<dbReference type="GO" id="GO:0005524">
    <property type="term" value="F:ATP binding"/>
    <property type="evidence" value="ECO:0007669"/>
    <property type="project" value="UniProtKB-UniRule"/>
</dbReference>
<dbReference type="SMART" id="SM00133">
    <property type="entry name" value="S_TK_X"/>
    <property type="match status" value="1"/>
</dbReference>
<evidence type="ECO:0000256" key="5">
    <source>
        <dbReference type="ARBA" id="ARBA00022840"/>
    </source>
</evidence>
<dbReference type="PROSITE" id="PS50011">
    <property type="entry name" value="PROTEIN_KINASE_DOM"/>
    <property type="match status" value="1"/>
</dbReference>
<organism evidence="11">
    <name type="scientific">Thrips palmi</name>
    <name type="common">Melon thrips</name>
    <dbReference type="NCBI Taxonomy" id="161013"/>
    <lineage>
        <taxon>Eukaryota</taxon>
        <taxon>Metazoa</taxon>
        <taxon>Ecdysozoa</taxon>
        <taxon>Arthropoda</taxon>
        <taxon>Hexapoda</taxon>
        <taxon>Insecta</taxon>
        <taxon>Pterygota</taxon>
        <taxon>Neoptera</taxon>
        <taxon>Paraneoptera</taxon>
        <taxon>Thysanoptera</taxon>
        <taxon>Terebrantia</taxon>
        <taxon>Thripoidea</taxon>
        <taxon>Thripidae</taxon>
        <taxon>Thrips</taxon>
    </lineage>
</organism>
<comment type="similarity">
    <text evidence="7">Belongs to the protein kinase superfamily.</text>
</comment>
<dbReference type="Gene3D" id="1.10.510.10">
    <property type="entry name" value="Transferase(Phosphotransferase) domain 1"/>
    <property type="match status" value="1"/>
</dbReference>
<feature type="binding site" evidence="6">
    <location>
        <position position="105"/>
    </location>
    <ligand>
        <name>ATP</name>
        <dbReference type="ChEBI" id="CHEBI:30616"/>
    </ligand>
</feature>
<dbReference type="InParanoid" id="A0A6P8ZGR7"/>
<dbReference type="SUPFAM" id="SSF56112">
    <property type="entry name" value="Protein kinase-like (PK-like)"/>
    <property type="match status" value="1"/>
</dbReference>
<keyword evidence="4" id="KW-0418">Kinase</keyword>
<keyword evidence="2" id="KW-0808">Transferase</keyword>
<proteinExistence type="inferred from homology"/>
<evidence type="ECO:0000259" key="9">
    <source>
        <dbReference type="PROSITE" id="PS51285"/>
    </source>
</evidence>
<name>A0A6P8ZGR7_THRPL</name>
<dbReference type="GO" id="GO:0005952">
    <property type="term" value="C:cAMP-dependent protein kinase complex"/>
    <property type="evidence" value="ECO:0007669"/>
    <property type="project" value="TreeGrafter"/>
</dbReference>
<evidence type="ECO:0000256" key="2">
    <source>
        <dbReference type="ARBA" id="ARBA00022679"/>
    </source>
</evidence>
<dbReference type="RefSeq" id="XP_034230574.1">
    <property type="nucleotide sequence ID" value="XM_034374683.1"/>
</dbReference>
<dbReference type="PANTHER" id="PTHR24353">
    <property type="entry name" value="CYCLIC NUCLEOTIDE-DEPENDENT PROTEIN KINASE"/>
    <property type="match status" value="1"/>
</dbReference>
<dbReference type="InterPro" id="IPR017441">
    <property type="entry name" value="Protein_kinase_ATP_BS"/>
</dbReference>
<feature type="domain" description="AGC-kinase C-terminal" evidence="9">
    <location>
        <begin position="331"/>
        <end position="383"/>
    </location>
</feature>
<dbReference type="InterPro" id="IPR000719">
    <property type="entry name" value="Prot_kinase_dom"/>
</dbReference>
<dbReference type="PROSITE" id="PS51285">
    <property type="entry name" value="AGC_KINASE_CTER"/>
    <property type="match status" value="1"/>
</dbReference>
<dbReference type="InterPro" id="IPR008271">
    <property type="entry name" value="Ser/Thr_kinase_AS"/>
</dbReference>
<keyword evidence="1 7" id="KW-0723">Serine/threonine-protein kinase</keyword>